<proteinExistence type="predicted"/>
<comment type="caution">
    <text evidence="1">The sequence shown here is derived from an EMBL/GenBank/DDBJ whole genome shotgun (WGS) entry which is preliminary data.</text>
</comment>
<evidence type="ECO:0000313" key="1">
    <source>
        <dbReference type="EMBL" id="OAI11989.1"/>
    </source>
</evidence>
<dbReference type="AlphaFoldDB" id="A0A177N462"/>
<evidence type="ECO:0000313" key="2">
    <source>
        <dbReference type="Proteomes" id="UP000078476"/>
    </source>
</evidence>
<organism evidence="1 2">
    <name type="scientific">Methylomonas lenta</name>
    <dbReference type="NCBI Taxonomy" id="980561"/>
    <lineage>
        <taxon>Bacteria</taxon>
        <taxon>Pseudomonadati</taxon>
        <taxon>Pseudomonadota</taxon>
        <taxon>Gammaproteobacteria</taxon>
        <taxon>Methylococcales</taxon>
        <taxon>Methylococcaceae</taxon>
        <taxon>Methylomonas</taxon>
    </lineage>
</organism>
<dbReference type="Proteomes" id="UP000078476">
    <property type="component" value="Unassembled WGS sequence"/>
</dbReference>
<keyword evidence="2" id="KW-1185">Reference proteome</keyword>
<dbReference type="STRING" id="980561.A1359_14260"/>
<sequence length="134" mass="15040">MGNTAIEAGEAMNILIKKNQLRNVYQITLTPCSLSLRERARVRDLTYAYGSHASRGNSLGDDPASRTAERFRLHSHAKRRNDAKRQNVGWVEQSEAQQNQIVGFHYIKHNLPFTSISRTEISSELALTTSGVTL</sequence>
<protein>
    <submittedName>
        <fullName evidence="1">Uncharacterized protein</fullName>
    </submittedName>
</protein>
<accession>A0A177N462</accession>
<reference evidence="1 2" key="1">
    <citation type="submission" date="2016-03" db="EMBL/GenBank/DDBJ databases">
        <authorList>
            <person name="Ploux O."/>
        </authorList>
    </citation>
    <scope>NUCLEOTIDE SEQUENCE [LARGE SCALE GENOMIC DNA]</scope>
    <source>
        <strain evidence="1 2">R-45370</strain>
    </source>
</reference>
<gene>
    <name evidence="1" type="ORF">A1359_14260</name>
</gene>
<name>A0A177N462_9GAMM</name>
<dbReference type="EMBL" id="LUUI01000134">
    <property type="protein sequence ID" value="OAI11989.1"/>
    <property type="molecule type" value="Genomic_DNA"/>
</dbReference>